<evidence type="ECO:0000256" key="2">
    <source>
        <dbReference type="ARBA" id="ARBA00005811"/>
    </source>
</evidence>
<dbReference type="EMBL" id="MFIX01000121">
    <property type="protein sequence ID" value="OGG04451.1"/>
    <property type="molecule type" value="Genomic_DNA"/>
</dbReference>
<dbReference type="GO" id="GO:0005886">
    <property type="term" value="C:plasma membrane"/>
    <property type="evidence" value="ECO:0007669"/>
    <property type="project" value="UniProtKB-SubCell"/>
</dbReference>
<evidence type="ECO:0000313" key="9">
    <source>
        <dbReference type="EMBL" id="OGG04451.1"/>
    </source>
</evidence>
<keyword evidence="5 8" id="KW-1133">Transmembrane helix</keyword>
<protein>
    <recommendedName>
        <fullName evidence="11">Protein TolR</fullName>
    </recommendedName>
</protein>
<sequence>MPRFKKEFDDRLMSEINITSLVDVTMTLLIIFMISTPLFQGGLEVVLPKTQVAQSFTFSGLVVTISKDRGIFLDDVAVAEEDLPDKLAQQYVTSKTKAVYVRADEDIAYRKVMLVIGSIRQAGFEAIGLVSEPVSGGLRRR</sequence>
<gene>
    <name evidence="9" type="ORF">A3F83_04595</name>
</gene>
<dbReference type="Gene3D" id="3.30.420.270">
    <property type="match status" value="1"/>
</dbReference>
<comment type="similarity">
    <text evidence="2 7">Belongs to the ExbD/TolR family.</text>
</comment>
<keyword evidence="7" id="KW-0813">Transport</keyword>
<dbReference type="AlphaFoldDB" id="A0A1F5YW82"/>
<evidence type="ECO:0000256" key="7">
    <source>
        <dbReference type="RuleBase" id="RU003879"/>
    </source>
</evidence>
<organism evidence="9 10">
    <name type="scientific">Candidatus Glassbacteria bacterium RIFCSPLOWO2_12_FULL_58_11</name>
    <dbReference type="NCBI Taxonomy" id="1817867"/>
    <lineage>
        <taxon>Bacteria</taxon>
        <taxon>Candidatus Glassiibacteriota</taxon>
    </lineage>
</organism>
<evidence type="ECO:0000256" key="5">
    <source>
        <dbReference type="ARBA" id="ARBA00022989"/>
    </source>
</evidence>
<dbReference type="STRING" id="1817867.A3F83_04595"/>
<keyword evidence="3" id="KW-1003">Cell membrane</keyword>
<evidence type="ECO:0008006" key="11">
    <source>
        <dbReference type="Google" id="ProtNLM"/>
    </source>
</evidence>
<dbReference type="PANTHER" id="PTHR30558:SF7">
    <property type="entry name" value="TOL-PAL SYSTEM PROTEIN TOLR"/>
    <property type="match status" value="1"/>
</dbReference>
<accession>A0A1F5YW82</accession>
<keyword evidence="6 8" id="KW-0472">Membrane</keyword>
<evidence type="ECO:0000256" key="4">
    <source>
        <dbReference type="ARBA" id="ARBA00022692"/>
    </source>
</evidence>
<evidence type="ECO:0000313" key="10">
    <source>
        <dbReference type="Proteomes" id="UP000179129"/>
    </source>
</evidence>
<dbReference type="PANTHER" id="PTHR30558">
    <property type="entry name" value="EXBD MEMBRANE COMPONENT OF PMF-DRIVEN MACROMOLECULE IMPORT SYSTEM"/>
    <property type="match status" value="1"/>
</dbReference>
<name>A0A1F5YW82_9BACT</name>
<proteinExistence type="inferred from homology"/>
<keyword evidence="4 7" id="KW-0812">Transmembrane</keyword>
<dbReference type="Proteomes" id="UP000179129">
    <property type="component" value="Unassembled WGS sequence"/>
</dbReference>
<dbReference type="GO" id="GO:0015031">
    <property type="term" value="P:protein transport"/>
    <property type="evidence" value="ECO:0007669"/>
    <property type="project" value="UniProtKB-KW"/>
</dbReference>
<feature type="transmembrane region" description="Helical" evidence="8">
    <location>
        <begin position="21"/>
        <end position="39"/>
    </location>
</feature>
<reference evidence="9 10" key="1">
    <citation type="journal article" date="2016" name="Nat. Commun.">
        <title>Thousands of microbial genomes shed light on interconnected biogeochemical processes in an aquifer system.</title>
        <authorList>
            <person name="Anantharaman K."/>
            <person name="Brown C.T."/>
            <person name="Hug L.A."/>
            <person name="Sharon I."/>
            <person name="Castelle C.J."/>
            <person name="Probst A.J."/>
            <person name="Thomas B.C."/>
            <person name="Singh A."/>
            <person name="Wilkins M.J."/>
            <person name="Karaoz U."/>
            <person name="Brodie E.L."/>
            <person name="Williams K.H."/>
            <person name="Hubbard S.S."/>
            <person name="Banfield J.F."/>
        </authorList>
    </citation>
    <scope>NUCLEOTIDE SEQUENCE [LARGE SCALE GENOMIC DNA]</scope>
</reference>
<dbReference type="GO" id="GO:0022857">
    <property type="term" value="F:transmembrane transporter activity"/>
    <property type="evidence" value="ECO:0007669"/>
    <property type="project" value="InterPro"/>
</dbReference>
<dbReference type="Pfam" id="PF02472">
    <property type="entry name" value="ExbD"/>
    <property type="match status" value="1"/>
</dbReference>
<evidence type="ECO:0000256" key="1">
    <source>
        <dbReference type="ARBA" id="ARBA00004162"/>
    </source>
</evidence>
<comment type="caution">
    <text evidence="9">The sequence shown here is derived from an EMBL/GenBank/DDBJ whole genome shotgun (WGS) entry which is preliminary data.</text>
</comment>
<comment type="subcellular location">
    <subcellularLocation>
        <location evidence="1">Cell membrane</location>
        <topology evidence="1">Single-pass membrane protein</topology>
    </subcellularLocation>
    <subcellularLocation>
        <location evidence="7">Cell membrane</location>
        <topology evidence="7">Single-pass type II membrane protein</topology>
    </subcellularLocation>
</comment>
<dbReference type="InterPro" id="IPR003400">
    <property type="entry name" value="ExbD"/>
</dbReference>
<evidence type="ECO:0000256" key="3">
    <source>
        <dbReference type="ARBA" id="ARBA00022475"/>
    </source>
</evidence>
<keyword evidence="7" id="KW-0653">Protein transport</keyword>
<evidence type="ECO:0000256" key="8">
    <source>
        <dbReference type="SAM" id="Phobius"/>
    </source>
</evidence>
<evidence type="ECO:0000256" key="6">
    <source>
        <dbReference type="ARBA" id="ARBA00023136"/>
    </source>
</evidence>